<gene>
    <name evidence="1" type="ORF">CVT26_001831</name>
</gene>
<dbReference type="EMBL" id="NHYE01004201">
    <property type="protein sequence ID" value="PPQ85857.1"/>
    <property type="molecule type" value="Genomic_DNA"/>
</dbReference>
<proteinExistence type="predicted"/>
<reference evidence="1 2" key="1">
    <citation type="journal article" date="2018" name="Evol. Lett.">
        <title>Horizontal gene cluster transfer increased hallucinogenic mushroom diversity.</title>
        <authorList>
            <person name="Reynolds H.T."/>
            <person name="Vijayakumar V."/>
            <person name="Gluck-Thaler E."/>
            <person name="Korotkin H.B."/>
            <person name="Matheny P.B."/>
            <person name="Slot J.C."/>
        </authorList>
    </citation>
    <scope>NUCLEOTIDE SEQUENCE [LARGE SCALE GENOMIC DNA]</scope>
    <source>
        <strain evidence="1 2">SRW20</strain>
    </source>
</reference>
<sequence>MKDPQRGDGLKDVDIWFLTLSHLPNEPIYDVSSYLFQSFKKVWMVVVESVIPCHRSDSLPNIDLACIFVGTIKFSTCGSNIGMSLWSSARRITLRKT</sequence>
<accession>A0A409X557</accession>
<evidence type="ECO:0000313" key="2">
    <source>
        <dbReference type="Proteomes" id="UP000284706"/>
    </source>
</evidence>
<comment type="caution">
    <text evidence="1">The sequence shown here is derived from an EMBL/GenBank/DDBJ whole genome shotgun (WGS) entry which is preliminary data.</text>
</comment>
<dbReference type="InParanoid" id="A0A409X557"/>
<keyword evidence="2" id="KW-1185">Reference proteome</keyword>
<name>A0A409X557_9AGAR</name>
<dbReference type="Proteomes" id="UP000284706">
    <property type="component" value="Unassembled WGS sequence"/>
</dbReference>
<protein>
    <submittedName>
        <fullName evidence="1">Uncharacterized protein</fullName>
    </submittedName>
</protein>
<dbReference type="AlphaFoldDB" id="A0A409X557"/>
<evidence type="ECO:0000313" key="1">
    <source>
        <dbReference type="EMBL" id="PPQ85857.1"/>
    </source>
</evidence>
<organism evidence="1 2">
    <name type="scientific">Gymnopilus dilepis</name>
    <dbReference type="NCBI Taxonomy" id="231916"/>
    <lineage>
        <taxon>Eukaryota</taxon>
        <taxon>Fungi</taxon>
        <taxon>Dikarya</taxon>
        <taxon>Basidiomycota</taxon>
        <taxon>Agaricomycotina</taxon>
        <taxon>Agaricomycetes</taxon>
        <taxon>Agaricomycetidae</taxon>
        <taxon>Agaricales</taxon>
        <taxon>Agaricineae</taxon>
        <taxon>Hymenogastraceae</taxon>
        <taxon>Gymnopilus</taxon>
    </lineage>
</organism>